<dbReference type="AlphaFoldDB" id="A0A1Y5F1J4"/>
<dbReference type="Pfam" id="PF00700">
    <property type="entry name" value="Flagellin_C"/>
    <property type="match status" value="1"/>
</dbReference>
<comment type="subcellular location">
    <subcellularLocation>
        <location evidence="3">Secreted</location>
    </subcellularLocation>
    <subcellularLocation>
        <location evidence="3">Bacterial flagellum</location>
    </subcellularLocation>
</comment>
<comment type="caution">
    <text evidence="6">The sequence shown here is derived from an EMBL/GenBank/DDBJ whole genome shotgun (WGS) entry which is preliminary data.</text>
</comment>
<evidence type="ECO:0000313" key="6">
    <source>
        <dbReference type="EMBL" id="OUR93019.1"/>
    </source>
</evidence>
<keyword evidence="6" id="KW-0966">Cell projection</keyword>
<dbReference type="PANTHER" id="PTHR42792">
    <property type="entry name" value="FLAGELLIN"/>
    <property type="match status" value="1"/>
</dbReference>
<dbReference type="GO" id="GO:0005198">
    <property type="term" value="F:structural molecule activity"/>
    <property type="evidence" value="ECO:0007669"/>
    <property type="project" value="UniProtKB-UniRule"/>
</dbReference>
<gene>
    <name evidence="6" type="ORF">A9Q84_21180</name>
</gene>
<dbReference type="Gene3D" id="6.10.10.10">
    <property type="entry name" value="Flagellar export chaperone, C-terminal domain"/>
    <property type="match status" value="1"/>
</dbReference>
<reference evidence="7" key="1">
    <citation type="journal article" date="2017" name="Proc. Natl. Acad. Sci. U.S.A.">
        <title>Simulation of Deepwater Horizon oil plume reveals substrate specialization within a complex community of hydrocarbon-degraders.</title>
        <authorList>
            <person name="Hu P."/>
            <person name="Dubinsky E.A."/>
            <person name="Probst A.J."/>
            <person name="Wang J."/>
            <person name="Sieber C.M.K."/>
            <person name="Tom L.M."/>
            <person name="Gardinali P."/>
            <person name="Banfield J.F."/>
            <person name="Atlas R.M."/>
            <person name="Andersen G.L."/>
        </authorList>
    </citation>
    <scope>NUCLEOTIDE SEQUENCE [LARGE SCALE GENOMIC DNA]</scope>
</reference>
<evidence type="ECO:0000256" key="3">
    <source>
        <dbReference type="RuleBase" id="RU362073"/>
    </source>
</evidence>
<evidence type="ECO:0000256" key="2">
    <source>
        <dbReference type="ARBA" id="ARBA00023143"/>
    </source>
</evidence>
<dbReference type="Proteomes" id="UP000196531">
    <property type="component" value="Unassembled WGS sequence"/>
</dbReference>
<dbReference type="PANTHER" id="PTHR42792:SF2">
    <property type="entry name" value="FLAGELLIN"/>
    <property type="match status" value="1"/>
</dbReference>
<dbReference type="EMBL" id="MAAO01000016">
    <property type="protein sequence ID" value="OUR93019.1"/>
    <property type="molecule type" value="Genomic_DNA"/>
</dbReference>
<dbReference type="SUPFAM" id="SSF64518">
    <property type="entry name" value="Phase 1 flagellin"/>
    <property type="match status" value="1"/>
</dbReference>
<evidence type="ECO:0000313" key="7">
    <source>
        <dbReference type="Proteomes" id="UP000196531"/>
    </source>
</evidence>
<name>A0A1Y5F1J4_9BACT</name>
<sequence>MGLRINTNVQSLAAQRSLGDVRLKQGSALEKMASGSRINKAGDDAAGLAISENLKANIRGSQQAKRNAGDGISMIQTAEGGLNEVSNILVRLRELSVQAASDTIGDQERQFSDMEFQNLVQEVDRISSSTQFNGRDLLSGEGDTADFQIGVMNDEFNDRISYKPQDSSAKADDIGIGGLAVSTKGDAQGNLENIDGAINKINENRANLGAIQNRLQSTIANLDVKTENLSAANSRIRDTDIAKTSSDLVKANILTSASTSVLSQANSSQNAALKLIG</sequence>
<feature type="domain" description="Flagellin N-terminal" evidence="4">
    <location>
        <begin position="5"/>
        <end position="141"/>
    </location>
</feature>
<protein>
    <recommendedName>
        <fullName evidence="3">Flagellin</fullName>
    </recommendedName>
</protein>
<comment type="function">
    <text evidence="3">Flagellin is the subunit protein which polymerizes to form the filaments of bacterial flagella.</text>
</comment>
<dbReference type="PRINTS" id="PR00207">
    <property type="entry name" value="FLAGELLIN"/>
</dbReference>
<dbReference type="Gene3D" id="1.20.1330.10">
    <property type="entry name" value="f41 fragment of flagellin, N-terminal domain"/>
    <property type="match status" value="2"/>
</dbReference>
<dbReference type="InterPro" id="IPR042187">
    <property type="entry name" value="Flagellin_C_sub2"/>
</dbReference>
<evidence type="ECO:0000259" key="5">
    <source>
        <dbReference type="Pfam" id="PF00700"/>
    </source>
</evidence>
<evidence type="ECO:0000259" key="4">
    <source>
        <dbReference type="Pfam" id="PF00669"/>
    </source>
</evidence>
<evidence type="ECO:0000256" key="1">
    <source>
        <dbReference type="ARBA" id="ARBA00005709"/>
    </source>
</evidence>
<comment type="similarity">
    <text evidence="1 3">Belongs to the bacterial flagellin family.</text>
</comment>
<dbReference type="InterPro" id="IPR001492">
    <property type="entry name" value="Flagellin"/>
</dbReference>
<organism evidence="6 7">
    <name type="scientific">Halobacteriovorax marinus</name>
    <dbReference type="NCBI Taxonomy" id="97084"/>
    <lineage>
        <taxon>Bacteria</taxon>
        <taxon>Pseudomonadati</taxon>
        <taxon>Bdellovibrionota</taxon>
        <taxon>Bacteriovoracia</taxon>
        <taxon>Bacteriovoracales</taxon>
        <taxon>Halobacteriovoraceae</taxon>
        <taxon>Halobacteriovorax</taxon>
    </lineage>
</organism>
<dbReference type="Pfam" id="PF00669">
    <property type="entry name" value="Flagellin_N"/>
    <property type="match status" value="1"/>
</dbReference>
<feature type="domain" description="Flagellin C-terminal" evidence="5">
    <location>
        <begin position="191"/>
        <end position="275"/>
    </location>
</feature>
<keyword evidence="6" id="KW-0282">Flagellum</keyword>
<dbReference type="InterPro" id="IPR046358">
    <property type="entry name" value="Flagellin_C"/>
</dbReference>
<dbReference type="GO" id="GO:0005576">
    <property type="term" value="C:extracellular region"/>
    <property type="evidence" value="ECO:0007669"/>
    <property type="project" value="UniProtKB-SubCell"/>
</dbReference>
<accession>A0A1Y5F1J4</accession>
<dbReference type="InterPro" id="IPR001029">
    <property type="entry name" value="Flagellin_N"/>
</dbReference>
<keyword evidence="6" id="KW-0969">Cilium</keyword>
<keyword evidence="3" id="KW-0964">Secreted</keyword>
<proteinExistence type="inferred from homology"/>
<keyword evidence="2 3" id="KW-0975">Bacterial flagellum</keyword>
<dbReference type="GO" id="GO:0009288">
    <property type="term" value="C:bacterial-type flagellum"/>
    <property type="evidence" value="ECO:0007669"/>
    <property type="project" value="UniProtKB-SubCell"/>
</dbReference>